<keyword evidence="2" id="KW-1185">Reference proteome</keyword>
<organism evidence="1 2">
    <name type="scientific">Modicella reniformis</name>
    <dbReference type="NCBI Taxonomy" id="1440133"/>
    <lineage>
        <taxon>Eukaryota</taxon>
        <taxon>Fungi</taxon>
        <taxon>Fungi incertae sedis</taxon>
        <taxon>Mucoromycota</taxon>
        <taxon>Mortierellomycotina</taxon>
        <taxon>Mortierellomycetes</taxon>
        <taxon>Mortierellales</taxon>
        <taxon>Mortierellaceae</taxon>
        <taxon>Modicella</taxon>
    </lineage>
</organism>
<reference evidence="1" key="1">
    <citation type="journal article" date="2020" name="Fungal Divers.">
        <title>Resolving the Mortierellaceae phylogeny through synthesis of multi-gene phylogenetics and phylogenomics.</title>
        <authorList>
            <person name="Vandepol N."/>
            <person name="Liber J."/>
            <person name="Desiro A."/>
            <person name="Na H."/>
            <person name="Kennedy M."/>
            <person name="Barry K."/>
            <person name="Grigoriev I.V."/>
            <person name="Miller A.N."/>
            <person name="O'Donnell K."/>
            <person name="Stajich J.E."/>
            <person name="Bonito G."/>
        </authorList>
    </citation>
    <scope>NUCLEOTIDE SEQUENCE</scope>
    <source>
        <strain evidence="1">MES-2147</strain>
    </source>
</reference>
<gene>
    <name evidence="1" type="ORF">BGZ65_000503</name>
</gene>
<evidence type="ECO:0000313" key="1">
    <source>
        <dbReference type="EMBL" id="KAF9915920.1"/>
    </source>
</evidence>
<feature type="non-terminal residue" evidence="1">
    <location>
        <position position="1"/>
    </location>
</feature>
<dbReference type="Proteomes" id="UP000749646">
    <property type="component" value="Unassembled WGS sequence"/>
</dbReference>
<comment type="caution">
    <text evidence="1">The sequence shown here is derived from an EMBL/GenBank/DDBJ whole genome shotgun (WGS) entry which is preliminary data.</text>
</comment>
<accession>A0A9P6IKJ3</accession>
<sequence length="115" mass="12608">SAALSVHGQRLVLHPLDVKAPAGTITTNVFVSQHARKHSEGASSVNSTTQPLPKRSWFARLLDFKPQPLTLKSNISALEAQERVETILKNLFQSSIQIDPYKKPAFGAKCRFEGG</sequence>
<protein>
    <submittedName>
        <fullName evidence="1">Uncharacterized protein</fullName>
    </submittedName>
</protein>
<evidence type="ECO:0000313" key="2">
    <source>
        <dbReference type="Proteomes" id="UP000749646"/>
    </source>
</evidence>
<dbReference type="OrthoDB" id="504170at2759"/>
<feature type="non-terminal residue" evidence="1">
    <location>
        <position position="115"/>
    </location>
</feature>
<dbReference type="EMBL" id="JAAAHW010012069">
    <property type="protein sequence ID" value="KAF9915920.1"/>
    <property type="molecule type" value="Genomic_DNA"/>
</dbReference>
<dbReference type="AlphaFoldDB" id="A0A9P6IKJ3"/>
<name>A0A9P6IKJ3_9FUNG</name>
<proteinExistence type="predicted"/>